<dbReference type="SUPFAM" id="SSF69593">
    <property type="entry name" value="Glycerol-3-phosphate (1)-acyltransferase"/>
    <property type="match status" value="1"/>
</dbReference>
<dbReference type="EMBL" id="JAAFZH010000017">
    <property type="protein sequence ID" value="NDU98414.1"/>
    <property type="molecule type" value="Genomic_DNA"/>
</dbReference>
<keyword evidence="4" id="KW-1133">Transmembrane helix</keyword>
<accession>A0A6L9LCY5</accession>
<proteinExistence type="predicted"/>
<gene>
    <name evidence="6" type="ORF">GK108_26245</name>
</gene>
<keyword evidence="4" id="KW-0812">Transmembrane</keyword>
<evidence type="ECO:0000256" key="4">
    <source>
        <dbReference type="SAM" id="Phobius"/>
    </source>
</evidence>
<evidence type="ECO:0000313" key="6">
    <source>
        <dbReference type="EMBL" id="NDU98414.1"/>
    </source>
</evidence>
<dbReference type="GO" id="GO:0006654">
    <property type="term" value="P:phosphatidic acid biosynthetic process"/>
    <property type="evidence" value="ECO:0007669"/>
    <property type="project" value="TreeGrafter"/>
</dbReference>
<dbReference type="Pfam" id="PF01553">
    <property type="entry name" value="Acyltransferase"/>
    <property type="match status" value="1"/>
</dbReference>
<dbReference type="SMART" id="SM00563">
    <property type="entry name" value="PlsC"/>
    <property type="match status" value="1"/>
</dbReference>
<comment type="pathway">
    <text evidence="1">Lipid metabolism.</text>
</comment>
<evidence type="ECO:0000259" key="5">
    <source>
        <dbReference type="SMART" id="SM00563"/>
    </source>
</evidence>
<feature type="domain" description="Phospholipid/glycerol acyltransferase" evidence="5">
    <location>
        <begin position="70"/>
        <end position="186"/>
    </location>
</feature>
<sequence>MRLLYSIWCAIYFILLYLVLFPIQFVFLQRDEWKPVAHKINYIWGRLFFLGIGMPVHVEHRFKPDPKQVYVFCANHFSYLDIAAMGVIVKNYYAFVGKSDVKHIPLLGYMFAKLHVQVDRDQPNSRAYSLAKSIRTLASGRSIMIFPEGGIRAKQPPKMHYPFKDGAFVMAIQQQVPIVPVTLLNNYKILPDVPKVRMHWHPLRAVIHPPIETKGLTQDNIEWLKEETYRIIDAELMKAEQTVA</sequence>
<evidence type="ECO:0000256" key="3">
    <source>
        <dbReference type="ARBA" id="ARBA00023315"/>
    </source>
</evidence>
<evidence type="ECO:0000256" key="1">
    <source>
        <dbReference type="ARBA" id="ARBA00005189"/>
    </source>
</evidence>
<dbReference type="RefSeq" id="WP_163954550.1">
    <property type="nucleotide sequence ID" value="NZ_JAAFZH010000017.1"/>
</dbReference>
<dbReference type="Proteomes" id="UP000474175">
    <property type="component" value="Unassembled WGS sequence"/>
</dbReference>
<dbReference type="PANTHER" id="PTHR10434">
    <property type="entry name" value="1-ACYL-SN-GLYCEROL-3-PHOSPHATE ACYLTRANSFERASE"/>
    <property type="match status" value="1"/>
</dbReference>
<keyword evidence="7" id="KW-1185">Reference proteome</keyword>
<dbReference type="AlphaFoldDB" id="A0A6L9LCY5"/>
<organism evidence="6 7">
    <name type="scientific">Spirosoma terrae</name>
    <dbReference type="NCBI Taxonomy" id="1968276"/>
    <lineage>
        <taxon>Bacteria</taxon>
        <taxon>Pseudomonadati</taxon>
        <taxon>Bacteroidota</taxon>
        <taxon>Cytophagia</taxon>
        <taxon>Cytophagales</taxon>
        <taxon>Cytophagaceae</taxon>
        <taxon>Spirosoma</taxon>
    </lineage>
</organism>
<name>A0A6L9LCY5_9BACT</name>
<evidence type="ECO:0000313" key="7">
    <source>
        <dbReference type="Proteomes" id="UP000474175"/>
    </source>
</evidence>
<comment type="caution">
    <text evidence="6">The sequence shown here is derived from an EMBL/GenBank/DDBJ whole genome shotgun (WGS) entry which is preliminary data.</text>
</comment>
<evidence type="ECO:0000256" key="2">
    <source>
        <dbReference type="ARBA" id="ARBA00022679"/>
    </source>
</evidence>
<dbReference type="CDD" id="cd07989">
    <property type="entry name" value="LPLAT_AGPAT-like"/>
    <property type="match status" value="1"/>
</dbReference>
<reference evidence="6 7" key="1">
    <citation type="submission" date="2020-02" db="EMBL/GenBank/DDBJ databases">
        <title>Draft genome sequence of two Spirosoma agri KCTC 52727 and Spirosoma terrae KCTC 52035.</title>
        <authorList>
            <person name="Rojas J."/>
            <person name="Ambika Manirajan B."/>
            <person name="Suarez C."/>
            <person name="Ratering S."/>
            <person name="Schnell S."/>
        </authorList>
    </citation>
    <scope>NUCLEOTIDE SEQUENCE [LARGE SCALE GENOMIC DNA]</scope>
    <source>
        <strain evidence="6 7">KCTC 52035</strain>
    </source>
</reference>
<dbReference type="PANTHER" id="PTHR10434:SF66">
    <property type="entry name" value="PHOSPHOLIPID_GLYCEROL ACYLTRANSFERASE DOMAIN-CONTAINING PROTEIN"/>
    <property type="match status" value="1"/>
</dbReference>
<protein>
    <submittedName>
        <fullName evidence="6">1-acyl-sn-glycerol-3-phosphate acyltransferase</fullName>
    </submittedName>
</protein>
<feature type="transmembrane region" description="Helical" evidence="4">
    <location>
        <begin position="7"/>
        <end position="28"/>
    </location>
</feature>
<dbReference type="GO" id="GO:0003841">
    <property type="term" value="F:1-acylglycerol-3-phosphate O-acyltransferase activity"/>
    <property type="evidence" value="ECO:0007669"/>
    <property type="project" value="TreeGrafter"/>
</dbReference>
<dbReference type="InterPro" id="IPR002123">
    <property type="entry name" value="Plipid/glycerol_acylTrfase"/>
</dbReference>
<keyword evidence="3 6" id="KW-0012">Acyltransferase</keyword>
<keyword evidence="2 6" id="KW-0808">Transferase</keyword>
<keyword evidence="4" id="KW-0472">Membrane</keyword>